<dbReference type="EMBL" id="SMRU01000005">
    <property type="protein sequence ID" value="TDF98995.1"/>
    <property type="molecule type" value="Genomic_DNA"/>
</dbReference>
<dbReference type="RefSeq" id="WP_133203180.1">
    <property type="nucleotide sequence ID" value="NZ_SMRU01000005.1"/>
</dbReference>
<evidence type="ECO:0000256" key="1">
    <source>
        <dbReference type="SAM" id="Phobius"/>
    </source>
</evidence>
<keyword evidence="1" id="KW-0472">Membrane</keyword>
<name>A0A4R5KV63_9MICC</name>
<organism evidence="2 3">
    <name type="scientific">Arthrobacter terricola</name>
    <dbReference type="NCBI Taxonomy" id="2547396"/>
    <lineage>
        <taxon>Bacteria</taxon>
        <taxon>Bacillati</taxon>
        <taxon>Actinomycetota</taxon>
        <taxon>Actinomycetes</taxon>
        <taxon>Micrococcales</taxon>
        <taxon>Micrococcaceae</taxon>
        <taxon>Arthrobacter</taxon>
    </lineage>
</organism>
<comment type="caution">
    <text evidence="2">The sequence shown here is derived from an EMBL/GenBank/DDBJ whole genome shotgun (WGS) entry which is preliminary data.</text>
</comment>
<dbReference type="OrthoDB" id="5196765at2"/>
<protein>
    <recommendedName>
        <fullName evidence="4">Yip1 domain-containing protein</fullName>
    </recommendedName>
</protein>
<sequence>MIPAAPSVPDPSPPHGLREISPAWITFLLLAYTASAQFAVGTEIDRLVTDNAEHNRFSSQEVLLTFVRLSVIAWGILASFLQALVLRLIYMGIVKGPAPTLRFSWFWVLLGQIPFIATVIVMGLFLQPEATGLLGQAWIRILFGTIAAAIYIAAAKKLFVAPMGRLAVLFVVVVVVNSILLVSGSSA</sequence>
<evidence type="ECO:0000313" key="3">
    <source>
        <dbReference type="Proteomes" id="UP000295511"/>
    </source>
</evidence>
<reference evidence="2 3" key="1">
    <citation type="submission" date="2019-03" db="EMBL/GenBank/DDBJ databases">
        <title>Whole genome sequence of Arthrobacter sp JH1-1.</title>
        <authorList>
            <person name="Trinh H.N."/>
        </authorList>
    </citation>
    <scope>NUCLEOTIDE SEQUENCE [LARGE SCALE GENOMIC DNA]</scope>
    <source>
        <strain evidence="2 3">JH1-1</strain>
    </source>
</reference>
<feature type="transmembrane region" description="Helical" evidence="1">
    <location>
        <begin position="62"/>
        <end position="85"/>
    </location>
</feature>
<keyword evidence="1" id="KW-1133">Transmembrane helix</keyword>
<evidence type="ECO:0000313" key="2">
    <source>
        <dbReference type="EMBL" id="TDF98995.1"/>
    </source>
</evidence>
<dbReference type="Proteomes" id="UP000295511">
    <property type="component" value="Unassembled WGS sequence"/>
</dbReference>
<accession>A0A4R5KV63</accession>
<proteinExistence type="predicted"/>
<feature type="transmembrane region" description="Helical" evidence="1">
    <location>
        <begin position="105"/>
        <end position="125"/>
    </location>
</feature>
<feature type="transmembrane region" description="Helical" evidence="1">
    <location>
        <begin position="20"/>
        <end position="41"/>
    </location>
</feature>
<feature type="transmembrane region" description="Helical" evidence="1">
    <location>
        <begin position="166"/>
        <end position="184"/>
    </location>
</feature>
<dbReference type="AlphaFoldDB" id="A0A4R5KV63"/>
<keyword evidence="1" id="KW-0812">Transmembrane</keyword>
<gene>
    <name evidence="2" type="ORF">E1809_05275</name>
</gene>
<feature type="transmembrane region" description="Helical" evidence="1">
    <location>
        <begin position="137"/>
        <end position="154"/>
    </location>
</feature>
<evidence type="ECO:0008006" key="4">
    <source>
        <dbReference type="Google" id="ProtNLM"/>
    </source>
</evidence>
<keyword evidence="3" id="KW-1185">Reference proteome</keyword>